<reference evidence="1" key="1">
    <citation type="submission" date="2022-10" db="EMBL/GenBank/DDBJ databases">
        <title>Culturing micro-colonial fungi from biological soil crusts in the Mojave desert and describing Neophaeococcomyces mojavensis, and introducing the new genera and species Taxawa tesnikishii.</title>
        <authorList>
            <person name="Kurbessoian T."/>
            <person name="Stajich J.E."/>
        </authorList>
    </citation>
    <scope>NUCLEOTIDE SEQUENCE</scope>
    <source>
        <strain evidence="1">JES_112</strain>
    </source>
</reference>
<dbReference type="Proteomes" id="UP001172386">
    <property type="component" value="Unassembled WGS sequence"/>
</dbReference>
<accession>A0ACC3ADV2</accession>
<comment type="caution">
    <text evidence="1">The sequence shown here is derived from an EMBL/GenBank/DDBJ whole genome shotgun (WGS) entry which is preliminary data.</text>
</comment>
<dbReference type="EMBL" id="JAPDRQ010000031">
    <property type="protein sequence ID" value="KAJ9660455.1"/>
    <property type="molecule type" value="Genomic_DNA"/>
</dbReference>
<gene>
    <name evidence="1" type="ORF">H2198_002573</name>
</gene>
<organism evidence="1 2">
    <name type="scientific">Neophaeococcomyces mojaviensis</name>
    <dbReference type="NCBI Taxonomy" id="3383035"/>
    <lineage>
        <taxon>Eukaryota</taxon>
        <taxon>Fungi</taxon>
        <taxon>Dikarya</taxon>
        <taxon>Ascomycota</taxon>
        <taxon>Pezizomycotina</taxon>
        <taxon>Eurotiomycetes</taxon>
        <taxon>Chaetothyriomycetidae</taxon>
        <taxon>Chaetothyriales</taxon>
        <taxon>Chaetothyriales incertae sedis</taxon>
        <taxon>Neophaeococcomyces</taxon>
    </lineage>
</organism>
<evidence type="ECO:0000313" key="2">
    <source>
        <dbReference type="Proteomes" id="UP001172386"/>
    </source>
</evidence>
<sequence>MSFAGGPIAWRLPIAFQMLFAVVVIIVVFGIPESPRWLVNHGLREEAVQVPSAVYDTKPDDAYLVAEMDGIDRAIALESSGRSMFSIFKKDKVHTLVYYIPSVLVQNVGMQPRIAQVLGICINMTFMFGSILPSVALDRMGRRKTMMWGCGSLGVCTMFISALLSQAKSSNGHAYASASVTFFFLYMLFFGMSVCVAWVVVPGILPLEARAKGTAIGISSNWIWNFAVKAYFIFMVTNLLFVPIFCFFCPETPNLGLEDVDYVFIDGRDPVQVAREMQKQLGSKQGVSRRP</sequence>
<protein>
    <submittedName>
        <fullName evidence="1">Uncharacterized protein</fullName>
    </submittedName>
</protein>
<proteinExistence type="predicted"/>
<keyword evidence="2" id="KW-1185">Reference proteome</keyword>
<evidence type="ECO:0000313" key="1">
    <source>
        <dbReference type="EMBL" id="KAJ9660455.1"/>
    </source>
</evidence>
<name>A0ACC3ADV2_9EURO</name>